<dbReference type="AlphaFoldDB" id="K5BAJ3"/>
<evidence type="ECO:0000313" key="1">
    <source>
        <dbReference type="EMBL" id="EKF22340.1"/>
    </source>
</evidence>
<dbReference type="OrthoDB" id="4554341at2"/>
<accession>K5BAJ3</accession>
<reference evidence="1 2" key="1">
    <citation type="journal article" date="2012" name="J. Bacteriol.">
        <title>Genome sequence of Mycobacterium hassiacum DSM 44199, a rare source of heat-stable mycobacterial proteins.</title>
        <authorList>
            <person name="Tiago I."/>
            <person name="Maranha A."/>
            <person name="Mendes V."/>
            <person name="Alarico S."/>
            <person name="Moynihan P.J."/>
            <person name="Clarke A.J."/>
            <person name="Macedo-Ribeiro S."/>
            <person name="Pereira P.J."/>
            <person name="Empadinhas N."/>
        </authorList>
    </citation>
    <scope>NUCLEOTIDE SEQUENCE [LARGE SCALE GENOMIC DNA]</scope>
    <source>
        <strain evidence="2">DSM 44199 / CIP 105218 / JCM 12690 / 3849</strain>
    </source>
</reference>
<evidence type="ECO:0000313" key="2">
    <source>
        <dbReference type="Proteomes" id="UP000006265"/>
    </source>
</evidence>
<dbReference type="Proteomes" id="UP000006265">
    <property type="component" value="Unassembled WGS sequence"/>
</dbReference>
<gene>
    <name evidence="1" type="ORF">C731_3832</name>
</gene>
<organism evidence="1 2">
    <name type="scientific">Mycolicibacterium hassiacum (strain DSM 44199 / CIP 105218 / JCM 12690 / 3849)</name>
    <name type="common">Mycobacterium hassiacum</name>
    <dbReference type="NCBI Taxonomy" id="1122247"/>
    <lineage>
        <taxon>Bacteria</taxon>
        <taxon>Bacillati</taxon>
        <taxon>Actinomycetota</taxon>
        <taxon>Actinomycetes</taxon>
        <taxon>Mycobacteriales</taxon>
        <taxon>Mycobacteriaceae</taxon>
        <taxon>Mycolicibacterium</taxon>
    </lineage>
</organism>
<dbReference type="EMBL" id="AMRA01000102">
    <property type="protein sequence ID" value="EKF22340.1"/>
    <property type="molecule type" value="Genomic_DNA"/>
</dbReference>
<keyword evidence="2" id="KW-1185">Reference proteome</keyword>
<sequence>MTDERNTPDVDRLARSMLRLYGALDHGDHAASRTESGAGRGTWAKAPTFDPERAAAIRAATERDRERYLRSGLRAVDCRFCHVTVEVKKLGPDYTAVQWTTEATRRCAHFSAIRAAGGEPARERSCPKLSDSIKHALAEGYLEQFPSDPPPGDG</sequence>
<dbReference type="STRING" id="1122247.GCA_000379865_02669"/>
<dbReference type="RefSeq" id="WP_005630476.1">
    <property type="nucleotide sequence ID" value="NZ_AMRA01000102.1"/>
</dbReference>
<dbReference type="PATRIC" id="fig|1122247.3.peg.3674"/>
<protein>
    <submittedName>
        <fullName evidence="1">Uncharacterized protein</fullName>
    </submittedName>
</protein>
<dbReference type="eggNOG" id="ENOG502ZJDK">
    <property type="taxonomic scope" value="Bacteria"/>
</dbReference>
<comment type="caution">
    <text evidence="1">The sequence shown here is derived from an EMBL/GenBank/DDBJ whole genome shotgun (WGS) entry which is preliminary data.</text>
</comment>
<name>K5BAJ3_MYCHD</name>
<proteinExistence type="predicted"/>